<gene>
    <name evidence="2" type="ORF">L873DRAFT_1904623</name>
</gene>
<organism evidence="2 3">
    <name type="scientific">Choiromyces venosus 120613-1</name>
    <dbReference type="NCBI Taxonomy" id="1336337"/>
    <lineage>
        <taxon>Eukaryota</taxon>
        <taxon>Fungi</taxon>
        <taxon>Dikarya</taxon>
        <taxon>Ascomycota</taxon>
        <taxon>Pezizomycotina</taxon>
        <taxon>Pezizomycetes</taxon>
        <taxon>Pezizales</taxon>
        <taxon>Tuberaceae</taxon>
        <taxon>Choiromyces</taxon>
    </lineage>
</organism>
<reference evidence="2 3" key="1">
    <citation type="journal article" date="2018" name="Nat. Ecol. Evol.">
        <title>Pezizomycetes genomes reveal the molecular basis of ectomycorrhizal truffle lifestyle.</title>
        <authorList>
            <person name="Murat C."/>
            <person name="Payen T."/>
            <person name="Noel B."/>
            <person name="Kuo A."/>
            <person name="Morin E."/>
            <person name="Chen J."/>
            <person name="Kohler A."/>
            <person name="Krizsan K."/>
            <person name="Balestrini R."/>
            <person name="Da Silva C."/>
            <person name="Montanini B."/>
            <person name="Hainaut M."/>
            <person name="Levati E."/>
            <person name="Barry K.W."/>
            <person name="Belfiori B."/>
            <person name="Cichocki N."/>
            <person name="Clum A."/>
            <person name="Dockter R.B."/>
            <person name="Fauchery L."/>
            <person name="Guy J."/>
            <person name="Iotti M."/>
            <person name="Le Tacon F."/>
            <person name="Lindquist E.A."/>
            <person name="Lipzen A."/>
            <person name="Malagnac F."/>
            <person name="Mello A."/>
            <person name="Molinier V."/>
            <person name="Miyauchi S."/>
            <person name="Poulain J."/>
            <person name="Riccioni C."/>
            <person name="Rubini A."/>
            <person name="Sitrit Y."/>
            <person name="Splivallo R."/>
            <person name="Traeger S."/>
            <person name="Wang M."/>
            <person name="Zifcakova L."/>
            <person name="Wipf D."/>
            <person name="Zambonelli A."/>
            <person name="Paolocci F."/>
            <person name="Nowrousian M."/>
            <person name="Ottonello S."/>
            <person name="Baldrian P."/>
            <person name="Spatafora J.W."/>
            <person name="Henrissat B."/>
            <person name="Nagy L.G."/>
            <person name="Aury J.M."/>
            <person name="Wincker P."/>
            <person name="Grigoriev I.V."/>
            <person name="Bonfante P."/>
            <person name="Martin F.M."/>
        </authorList>
    </citation>
    <scope>NUCLEOTIDE SEQUENCE [LARGE SCALE GENOMIC DNA]</scope>
    <source>
        <strain evidence="2 3">120613-1</strain>
    </source>
</reference>
<name>A0A3N4JND1_9PEZI</name>
<dbReference type="Proteomes" id="UP000276215">
    <property type="component" value="Unassembled WGS sequence"/>
</dbReference>
<sequence>MIMNIDPDSTAGGVARQYARVRSGTTPPVLRWWLDHGPYLADGPLESPDSEEYLKTCDGEEATVLQGPEELSGGYILDASPASEVCSPDLTLAATLLSAIEESTEGYDSDAESSAFEENPVGWEKWYPRHSLSPLPSSAPFPPVPPPLLLLPPPAVSCLSPSLSPSPSPSLSLPLPSPASCPSPSFSFSSPSPFVPSPIVPSPAVSCLSPSLSPSPSLSLSPLSPPPLSSSAPSTSPASSLSSAIESCEEFVSGYDSDAESSAFEEYPVGWEKWCVRPPVPPPPPSYAPYPDGLIY</sequence>
<feature type="compositionally biased region" description="Low complexity" evidence="1">
    <location>
        <begin position="229"/>
        <end position="240"/>
    </location>
</feature>
<evidence type="ECO:0000313" key="2">
    <source>
        <dbReference type="EMBL" id="RPA99739.1"/>
    </source>
</evidence>
<dbReference type="EMBL" id="ML120385">
    <property type="protein sequence ID" value="RPA99739.1"/>
    <property type="molecule type" value="Genomic_DNA"/>
</dbReference>
<evidence type="ECO:0000313" key="3">
    <source>
        <dbReference type="Proteomes" id="UP000276215"/>
    </source>
</evidence>
<feature type="region of interest" description="Disordered" evidence="1">
    <location>
        <begin position="219"/>
        <end position="240"/>
    </location>
</feature>
<evidence type="ECO:0000256" key="1">
    <source>
        <dbReference type="SAM" id="MobiDB-lite"/>
    </source>
</evidence>
<protein>
    <submittedName>
        <fullName evidence="2">Uncharacterized protein</fullName>
    </submittedName>
</protein>
<proteinExistence type="predicted"/>
<keyword evidence="3" id="KW-1185">Reference proteome</keyword>
<accession>A0A3N4JND1</accession>
<dbReference type="AlphaFoldDB" id="A0A3N4JND1"/>